<dbReference type="SUPFAM" id="SSF103473">
    <property type="entry name" value="MFS general substrate transporter"/>
    <property type="match status" value="1"/>
</dbReference>
<feature type="transmembrane region" description="Helical" evidence="4">
    <location>
        <begin position="108"/>
        <end position="134"/>
    </location>
</feature>
<feature type="transmembrane region" description="Helical" evidence="4">
    <location>
        <begin position="178"/>
        <end position="199"/>
    </location>
</feature>
<feature type="transmembrane region" description="Helical" evidence="4">
    <location>
        <begin position="299"/>
        <end position="317"/>
    </location>
</feature>
<protein>
    <submittedName>
        <fullName evidence="6">MFS transporter</fullName>
    </submittedName>
</protein>
<dbReference type="Gene3D" id="1.20.1250.20">
    <property type="entry name" value="MFS general substrate transporter like domains"/>
    <property type="match status" value="2"/>
</dbReference>
<evidence type="ECO:0000256" key="3">
    <source>
        <dbReference type="ARBA" id="ARBA00023136"/>
    </source>
</evidence>
<organism evidence="6 7">
    <name type="scientific">Rubellicoccus peritrichatus</name>
    <dbReference type="NCBI Taxonomy" id="3080537"/>
    <lineage>
        <taxon>Bacteria</taxon>
        <taxon>Pseudomonadati</taxon>
        <taxon>Verrucomicrobiota</taxon>
        <taxon>Opitutia</taxon>
        <taxon>Puniceicoccales</taxon>
        <taxon>Cerasicoccaceae</taxon>
        <taxon>Rubellicoccus</taxon>
    </lineage>
</organism>
<dbReference type="KEGG" id="puo:RZN69_04965"/>
<dbReference type="InterPro" id="IPR052528">
    <property type="entry name" value="Sugar_transport-like"/>
</dbReference>
<feature type="transmembrane region" description="Helical" evidence="4">
    <location>
        <begin position="386"/>
        <end position="405"/>
    </location>
</feature>
<dbReference type="PROSITE" id="PS50850">
    <property type="entry name" value="MFS"/>
    <property type="match status" value="1"/>
</dbReference>
<dbReference type="PANTHER" id="PTHR23526">
    <property type="entry name" value="INTEGRAL MEMBRANE TRANSPORT PROTEIN-RELATED"/>
    <property type="match status" value="1"/>
</dbReference>
<keyword evidence="7" id="KW-1185">Reference proteome</keyword>
<dbReference type="Pfam" id="PF07690">
    <property type="entry name" value="MFS_1"/>
    <property type="match status" value="1"/>
</dbReference>
<sequence>MEHKTPDYARRNYLAHFIDGGLFMGGMAFIAADSVLPAAVSQLGGPNWLISLMPILGFIGFIWPPIFTAGLIERCSRMKPLCLISGIPQRLPFLIAGLILIWKGEEDPMLALIAVAATPLISGMFGGLTMPAWIQLMAKTVRAQRRSSLTGMRNTLGALIGILAAIVVKHVLENYPGATGFGILYLACFSVMAISWLFFSTIKEVPTVSSKEPGPFDLKRYVKDLVTLAVEDKLFRLFCVMRVFGQSFFMSLPFVAISVLDAGKLNDSFLGVLVGTQVAGSIIGNLVGAYFGDRHGGKIVILMSRILLFLAVAMMIHPAAATGIAFFFFFGIGNSLSQIGAVTLMMEMAPEETRPSYTALAMFVAAPSMLLFTLLGSVLWSAFGSIQLLAMVGLFGMGISLILLLRVPEPRKSAV</sequence>
<reference evidence="6 7" key="1">
    <citation type="submission" date="2023-10" db="EMBL/GenBank/DDBJ databases">
        <title>Rubellicoccus peritrichatus gen. nov., sp. nov., isolated from an algae of coral reef tank.</title>
        <authorList>
            <person name="Luo J."/>
        </authorList>
    </citation>
    <scope>NUCLEOTIDE SEQUENCE [LARGE SCALE GENOMIC DNA]</scope>
    <source>
        <strain evidence="6 7">CR14</strain>
    </source>
</reference>
<dbReference type="RefSeq" id="WP_317834951.1">
    <property type="nucleotide sequence ID" value="NZ_CP136920.1"/>
</dbReference>
<feature type="transmembrane region" description="Helical" evidence="4">
    <location>
        <begin position="323"/>
        <end position="345"/>
    </location>
</feature>
<dbReference type="CDD" id="cd06174">
    <property type="entry name" value="MFS"/>
    <property type="match status" value="1"/>
</dbReference>
<evidence type="ECO:0000256" key="1">
    <source>
        <dbReference type="ARBA" id="ARBA00022692"/>
    </source>
</evidence>
<dbReference type="AlphaFoldDB" id="A0AAQ3LBM8"/>
<dbReference type="PANTHER" id="PTHR23526:SF1">
    <property type="entry name" value="MAJOR FACILITATOR SUPERFAMILY MFS_1"/>
    <property type="match status" value="1"/>
</dbReference>
<feature type="transmembrane region" description="Helical" evidence="4">
    <location>
        <begin position="12"/>
        <end position="36"/>
    </location>
</feature>
<evidence type="ECO:0000256" key="4">
    <source>
        <dbReference type="SAM" id="Phobius"/>
    </source>
</evidence>
<evidence type="ECO:0000259" key="5">
    <source>
        <dbReference type="PROSITE" id="PS50850"/>
    </source>
</evidence>
<dbReference type="InterPro" id="IPR036259">
    <property type="entry name" value="MFS_trans_sf"/>
</dbReference>
<dbReference type="EMBL" id="CP136920">
    <property type="protein sequence ID" value="WOO42431.1"/>
    <property type="molecule type" value="Genomic_DNA"/>
</dbReference>
<evidence type="ECO:0000313" key="7">
    <source>
        <dbReference type="Proteomes" id="UP001304300"/>
    </source>
</evidence>
<feature type="transmembrane region" description="Helical" evidence="4">
    <location>
        <begin position="357"/>
        <end position="380"/>
    </location>
</feature>
<dbReference type="GO" id="GO:0022857">
    <property type="term" value="F:transmembrane transporter activity"/>
    <property type="evidence" value="ECO:0007669"/>
    <property type="project" value="InterPro"/>
</dbReference>
<dbReference type="InterPro" id="IPR020846">
    <property type="entry name" value="MFS_dom"/>
</dbReference>
<gene>
    <name evidence="6" type="ORF">RZN69_04965</name>
</gene>
<keyword evidence="1 4" id="KW-0812">Transmembrane</keyword>
<name>A0AAQ3LBM8_9BACT</name>
<feature type="transmembrane region" description="Helical" evidence="4">
    <location>
        <begin position="243"/>
        <end position="263"/>
    </location>
</feature>
<dbReference type="InterPro" id="IPR011701">
    <property type="entry name" value="MFS"/>
</dbReference>
<feature type="transmembrane region" description="Helical" evidence="4">
    <location>
        <begin position="81"/>
        <end position="102"/>
    </location>
</feature>
<feature type="transmembrane region" description="Helical" evidence="4">
    <location>
        <begin position="48"/>
        <end position="69"/>
    </location>
</feature>
<keyword evidence="2 4" id="KW-1133">Transmembrane helix</keyword>
<proteinExistence type="predicted"/>
<evidence type="ECO:0000256" key="2">
    <source>
        <dbReference type="ARBA" id="ARBA00022989"/>
    </source>
</evidence>
<evidence type="ECO:0000313" key="6">
    <source>
        <dbReference type="EMBL" id="WOO42431.1"/>
    </source>
</evidence>
<feature type="transmembrane region" description="Helical" evidence="4">
    <location>
        <begin position="269"/>
        <end position="292"/>
    </location>
</feature>
<feature type="domain" description="Major facilitator superfamily (MFS) profile" evidence="5">
    <location>
        <begin position="225"/>
        <end position="415"/>
    </location>
</feature>
<accession>A0AAQ3LBM8</accession>
<feature type="transmembrane region" description="Helical" evidence="4">
    <location>
        <begin position="155"/>
        <end position="172"/>
    </location>
</feature>
<dbReference type="Proteomes" id="UP001304300">
    <property type="component" value="Chromosome"/>
</dbReference>
<keyword evidence="3 4" id="KW-0472">Membrane</keyword>